<keyword evidence="7 12" id="KW-0653">Protein transport</keyword>
<comment type="similarity">
    <text evidence="2 12">Belongs to the adaptor complexes small subunit family.</text>
</comment>
<dbReference type="GO" id="GO:0030126">
    <property type="term" value="C:COPI vesicle coat"/>
    <property type="evidence" value="ECO:0007669"/>
    <property type="project" value="UniProtKB-UniRule"/>
</dbReference>
<evidence type="ECO:0000256" key="3">
    <source>
        <dbReference type="ARBA" id="ARBA00011775"/>
    </source>
</evidence>
<evidence type="ECO:0000313" key="15">
    <source>
        <dbReference type="WBParaSite" id="PgR237_g003_t01"/>
    </source>
</evidence>
<dbReference type="PANTHER" id="PTHR11043:SF0">
    <property type="entry name" value="COATOMER SUBUNIT ZETA"/>
    <property type="match status" value="1"/>
</dbReference>
<dbReference type="CDD" id="cd14829">
    <property type="entry name" value="Zeta-COP"/>
    <property type="match status" value="1"/>
</dbReference>
<evidence type="ECO:0000256" key="8">
    <source>
        <dbReference type="ARBA" id="ARBA00023034"/>
    </source>
</evidence>
<keyword evidence="4 12" id="KW-0813">Transport</keyword>
<dbReference type="InterPro" id="IPR011012">
    <property type="entry name" value="Longin-like_dom_sf"/>
</dbReference>
<keyword evidence="10 12" id="KW-0968">Cytoplasmic vesicle</keyword>
<dbReference type="GO" id="GO:0000139">
    <property type="term" value="C:Golgi membrane"/>
    <property type="evidence" value="ECO:0007669"/>
    <property type="project" value="UniProtKB-SubCell"/>
</dbReference>
<comment type="function">
    <text evidence="11">The coatomer is a cytosolic protein complex that binds to dilysine motifs and reversibly associates with Golgi non-clathrin-coated vesicles, which further mediate biosynthetic protein transport from the ER, via the Golgi up to the trans Golgi network. Coatomer complex is required for budding from Golgi membranes, and is essential for the retrograde Golgi-to-ER transport of dilysine-tagged proteins. The zeta subunit may be involved in regulating the coat assembly and, hence, the rate of biosynthetic protein transport due to its association-dissociation properties with the coatomer complex.</text>
</comment>
<dbReference type="GO" id="GO:0006891">
    <property type="term" value="P:intra-Golgi vesicle-mediated transport"/>
    <property type="evidence" value="ECO:0007669"/>
    <property type="project" value="TreeGrafter"/>
</dbReference>
<evidence type="ECO:0000256" key="1">
    <source>
        <dbReference type="ARBA" id="ARBA00004255"/>
    </source>
</evidence>
<evidence type="ECO:0000256" key="4">
    <source>
        <dbReference type="ARBA" id="ARBA00022448"/>
    </source>
</evidence>
<evidence type="ECO:0000256" key="12">
    <source>
        <dbReference type="RuleBase" id="RU366053"/>
    </source>
</evidence>
<evidence type="ECO:0000256" key="11">
    <source>
        <dbReference type="ARBA" id="ARBA00045555"/>
    </source>
</evidence>
<keyword evidence="5 12" id="KW-0963">Cytoplasm</keyword>
<dbReference type="Gene3D" id="3.30.450.60">
    <property type="match status" value="1"/>
</dbReference>
<evidence type="ECO:0000259" key="13">
    <source>
        <dbReference type="Pfam" id="PF01217"/>
    </source>
</evidence>
<dbReference type="Proteomes" id="UP000887569">
    <property type="component" value="Unplaced"/>
</dbReference>
<comment type="subcellular location">
    <subcellularLocation>
        <location evidence="12">Cytoplasm</location>
    </subcellularLocation>
    <subcellularLocation>
        <location evidence="1 12">Golgi apparatus membrane</location>
        <topology evidence="1 12">Peripheral membrane protein</topology>
        <orientation evidence="1 12">Cytoplasmic side</orientation>
    </subcellularLocation>
    <subcellularLocation>
        <location evidence="12">Cytoplasmic vesicle</location>
        <location evidence="12">COPI-coated vesicle membrane</location>
        <topology evidence="12">Peripheral membrane protein</topology>
        <orientation evidence="12">Cytoplasmic side</orientation>
    </subcellularLocation>
</comment>
<keyword evidence="8 12" id="KW-0333">Golgi apparatus</keyword>
<dbReference type="PANTHER" id="PTHR11043">
    <property type="entry name" value="ZETA-COAT PROTEIN"/>
    <property type="match status" value="1"/>
</dbReference>
<evidence type="ECO:0000256" key="5">
    <source>
        <dbReference type="ARBA" id="ARBA00022490"/>
    </source>
</evidence>
<reference evidence="15" key="1">
    <citation type="submission" date="2022-11" db="UniProtKB">
        <authorList>
            <consortium name="WormBaseParasite"/>
        </authorList>
    </citation>
    <scope>IDENTIFICATION</scope>
</reference>
<dbReference type="WBParaSite" id="PgR237_g003_t01">
    <property type="protein sequence ID" value="PgR237_g003_t01"/>
    <property type="gene ID" value="PgR237_g003"/>
</dbReference>
<accession>A0A915CK64</accession>
<evidence type="ECO:0000256" key="7">
    <source>
        <dbReference type="ARBA" id="ARBA00022927"/>
    </source>
</evidence>
<evidence type="ECO:0000313" key="14">
    <source>
        <dbReference type="Proteomes" id="UP000887569"/>
    </source>
</evidence>
<keyword evidence="14" id="KW-1185">Reference proteome</keyword>
<dbReference type="Pfam" id="PF01217">
    <property type="entry name" value="Clat_adaptor_s"/>
    <property type="match status" value="1"/>
</dbReference>
<dbReference type="SUPFAM" id="SSF64356">
    <property type="entry name" value="SNARE-like"/>
    <property type="match status" value="1"/>
</dbReference>
<dbReference type="InterPro" id="IPR022775">
    <property type="entry name" value="AP_mu_sigma_su"/>
</dbReference>
<dbReference type="AlphaFoldDB" id="A0A915CK64"/>
<sequence length="195" mass="21706">GAATTLSHRIAEIMSLDLDTSSLYSIKGLAILDQDGNRVLAKYYDQELFPTQKEQRAFEKSLFQKTNKANAEIIMLDGLICVYRSNVDLFFYVMGGNSENELILVAALNCLYDSISLVLRKNVEKKALVDNMDVAMLILDEICDNGVLLETEPQAVISRCAVRQDELTFGDQSISQVGMSLIGSAKDQLKWSLLK</sequence>
<organism evidence="14 15">
    <name type="scientific">Parascaris univalens</name>
    <name type="common">Nematode worm</name>
    <dbReference type="NCBI Taxonomy" id="6257"/>
    <lineage>
        <taxon>Eukaryota</taxon>
        <taxon>Metazoa</taxon>
        <taxon>Ecdysozoa</taxon>
        <taxon>Nematoda</taxon>
        <taxon>Chromadorea</taxon>
        <taxon>Rhabditida</taxon>
        <taxon>Spirurina</taxon>
        <taxon>Ascaridomorpha</taxon>
        <taxon>Ascaridoidea</taxon>
        <taxon>Ascarididae</taxon>
        <taxon>Parascaris</taxon>
    </lineage>
</organism>
<feature type="domain" description="AP complex mu/sigma subunit" evidence="13">
    <location>
        <begin position="26"/>
        <end position="164"/>
    </location>
</feature>
<keyword evidence="9 12" id="KW-0472">Membrane</keyword>
<name>A0A915CK64_PARUN</name>
<evidence type="ECO:0000256" key="9">
    <source>
        <dbReference type="ARBA" id="ARBA00023136"/>
    </source>
</evidence>
<keyword evidence="6 12" id="KW-0931">ER-Golgi transport</keyword>
<evidence type="ECO:0000256" key="2">
    <source>
        <dbReference type="ARBA" id="ARBA00006972"/>
    </source>
</evidence>
<evidence type="ECO:0000256" key="6">
    <source>
        <dbReference type="ARBA" id="ARBA00022892"/>
    </source>
</evidence>
<dbReference type="GO" id="GO:0006886">
    <property type="term" value="P:intracellular protein transport"/>
    <property type="evidence" value="ECO:0007669"/>
    <property type="project" value="TreeGrafter"/>
</dbReference>
<proteinExistence type="inferred from homology"/>
<comment type="subunit">
    <text evidence="3 12">Oligomeric complex that consists of at least the alpha, beta, beta', gamma, delta, epsilon and zeta subunits.</text>
</comment>
<dbReference type="InterPro" id="IPR039652">
    <property type="entry name" value="Coatomer_zeta"/>
</dbReference>
<dbReference type="GO" id="GO:0006890">
    <property type="term" value="P:retrograde vesicle-mediated transport, Golgi to endoplasmic reticulum"/>
    <property type="evidence" value="ECO:0007669"/>
    <property type="project" value="UniProtKB-UniRule"/>
</dbReference>
<evidence type="ECO:0000256" key="10">
    <source>
        <dbReference type="ARBA" id="ARBA00023329"/>
    </source>
</evidence>
<dbReference type="FunFam" id="3.30.450.60:FF:000013">
    <property type="entry name" value="Coatomer subunit zeta"/>
    <property type="match status" value="1"/>
</dbReference>
<protein>
    <recommendedName>
        <fullName evidence="12">Coatomer subunit zeta</fullName>
    </recommendedName>
</protein>